<dbReference type="RefSeq" id="WP_113806531.1">
    <property type="nucleotide sequence ID" value="NZ_QOCW01000013.1"/>
</dbReference>
<gene>
    <name evidence="1" type="ORF">DS031_13145</name>
</gene>
<dbReference type="OrthoDB" id="2428875at2"/>
<dbReference type="InterPro" id="IPR018691">
    <property type="entry name" value="DUF2188"/>
</dbReference>
<evidence type="ECO:0008006" key="3">
    <source>
        <dbReference type="Google" id="ProtNLM"/>
    </source>
</evidence>
<dbReference type="Pfam" id="PF09954">
    <property type="entry name" value="DUF2188"/>
    <property type="match status" value="1"/>
</dbReference>
<name>A0A366XWF0_9BACI</name>
<keyword evidence="2" id="KW-1185">Reference proteome</keyword>
<accession>A0A366XWF0</accession>
<evidence type="ECO:0000313" key="1">
    <source>
        <dbReference type="EMBL" id="RBW69099.1"/>
    </source>
</evidence>
<dbReference type="EMBL" id="QOCW01000013">
    <property type="protein sequence ID" value="RBW69099.1"/>
    <property type="molecule type" value="Genomic_DNA"/>
</dbReference>
<comment type="caution">
    <text evidence="1">The sequence shown here is derived from an EMBL/GenBank/DDBJ whole genome shotgun (WGS) entry which is preliminary data.</text>
</comment>
<organism evidence="1 2">
    <name type="scientific">Bacillus taeanensis</name>
    <dbReference type="NCBI Taxonomy" id="273032"/>
    <lineage>
        <taxon>Bacteria</taxon>
        <taxon>Bacillati</taxon>
        <taxon>Bacillota</taxon>
        <taxon>Bacilli</taxon>
        <taxon>Bacillales</taxon>
        <taxon>Bacillaceae</taxon>
        <taxon>Bacillus</taxon>
    </lineage>
</organism>
<sequence length="66" mass="7674">MKTYSVVPNKDAAGWYVKIENVAPTDLYDNKEIAVEKAEELARKNKPSKLFIHDKHHEVEDEKSFK</sequence>
<dbReference type="Proteomes" id="UP000253314">
    <property type="component" value="Unassembled WGS sequence"/>
</dbReference>
<dbReference type="AlphaFoldDB" id="A0A366XWF0"/>
<evidence type="ECO:0000313" key="2">
    <source>
        <dbReference type="Proteomes" id="UP000253314"/>
    </source>
</evidence>
<protein>
    <recommendedName>
        <fullName evidence="3">DUF2188 domain-containing protein</fullName>
    </recommendedName>
</protein>
<reference evidence="1 2" key="1">
    <citation type="submission" date="2018-07" db="EMBL/GenBank/DDBJ databases">
        <title>Lottiidibacillus patelloidae gen. nov., sp. nov., isolated from the intestinal tract of a marine limpet and the reclassification of B. taeanensis BH030017T, B. algicola KMM 3737T and B. hwajinpoensis SW-72T as genus Lottiidibacillus.</title>
        <authorList>
            <person name="Liu R."/>
            <person name="Huang Z."/>
        </authorList>
    </citation>
    <scope>NUCLEOTIDE SEQUENCE [LARGE SCALE GENOMIC DNA]</scope>
    <source>
        <strain evidence="1 2">BH030017</strain>
    </source>
</reference>
<proteinExistence type="predicted"/>